<feature type="chain" id="PRO_5027767843" evidence="1">
    <location>
        <begin position="18"/>
        <end position="199"/>
    </location>
</feature>
<reference evidence="2" key="1">
    <citation type="submission" date="2020-07" db="EMBL/GenBank/DDBJ databases">
        <authorList>
            <person name="Lin J."/>
        </authorList>
    </citation>
    <scope>NUCLEOTIDE SEQUENCE</scope>
</reference>
<gene>
    <name evidence="2" type="ORF">CB5_LOCUS21692</name>
</gene>
<name>A0A6V7Q675_ANACO</name>
<dbReference type="EMBL" id="LR862133">
    <property type="protein sequence ID" value="CAD1838481.1"/>
    <property type="molecule type" value="Genomic_DNA"/>
</dbReference>
<feature type="signal peptide" evidence="1">
    <location>
        <begin position="1"/>
        <end position="17"/>
    </location>
</feature>
<protein>
    <submittedName>
        <fullName evidence="2">Uncharacterized protein</fullName>
    </submittedName>
</protein>
<evidence type="ECO:0000313" key="2">
    <source>
        <dbReference type="EMBL" id="CAD1838481.1"/>
    </source>
</evidence>
<proteinExistence type="predicted"/>
<evidence type="ECO:0000256" key="1">
    <source>
        <dbReference type="SAM" id="SignalP"/>
    </source>
</evidence>
<organism evidence="2">
    <name type="scientific">Ananas comosus var. bracteatus</name>
    <name type="common">red pineapple</name>
    <dbReference type="NCBI Taxonomy" id="296719"/>
    <lineage>
        <taxon>Eukaryota</taxon>
        <taxon>Viridiplantae</taxon>
        <taxon>Streptophyta</taxon>
        <taxon>Embryophyta</taxon>
        <taxon>Tracheophyta</taxon>
        <taxon>Spermatophyta</taxon>
        <taxon>Magnoliopsida</taxon>
        <taxon>Liliopsida</taxon>
        <taxon>Poales</taxon>
        <taxon>Bromeliaceae</taxon>
        <taxon>Bromelioideae</taxon>
        <taxon>Ananas</taxon>
    </lineage>
</organism>
<accession>A0A6V7Q675</accession>
<dbReference type="AlphaFoldDB" id="A0A6V7Q675"/>
<sequence length="199" mass="22314">MAPLRLLLPCCLSRPMALRLLSPCCLSRPTSRLPSPVLSAFSRPVACPVRHPVRLLPSDNSYNSGVALCRRCSHCVAKSYDRNFPVLLRLNYSTGLLFCLVMLSIRIDLLRVGEFWILSCIDNILEFKIQRLKGFESACNCSFESWYLSQFLIIGGSKRSKLSSAFSCCSLSFFVFFFQSNNSNNLLLYPLPAASRGVP</sequence>
<keyword evidence="1" id="KW-0732">Signal</keyword>